<dbReference type="InterPro" id="IPR025857">
    <property type="entry name" value="MacB_PCD"/>
</dbReference>
<feature type="transmembrane region" description="Helical" evidence="7">
    <location>
        <begin position="243"/>
        <end position="264"/>
    </location>
</feature>
<organism evidence="10 11">
    <name type="scientific">Pelovirga terrestris</name>
    <dbReference type="NCBI Taxonomy" id="2771352"/>
    <lineage>
        <taxon>Bacteria</taxon>
        <taxon>Pseudomonadati</taxon>
        <taxon>Thermodesulfobacteriota</taxon>
        <taxon>Desulfuromonadia</taxon>
        <taxon>Geobacterales</taxon>
        <taxon>Geobacteraceae</taxon>
        <taxon>Pelovirga</taxon>
    </lineage>
</organism>
<keyword evidence="4 7" id="KW-0812">Transmembrane</keyword>
<dbReference type="Pfam" id="PF12704">
    <property type="entry name" value="MacB_PCD"/>
    <property type="match status" value="1"/>
</dbReference>
<keyword evidence="11" id="KW-1185">Reference proteome</keyword>
<comment type="caution">
    <text evidence="10">The sequence shown here is derived from an EMBL/GenBank/DDBJ whole genome shotgun (WGS) entry which is preliminary data.</text>
</comment>
<evidence type="ECO:0000313" key="10">
    <source>
        <dbReference type="EMBL" id="MBD1400908.1"/>
    </source>
</evidence>
<dbReference type="Pfam" id="PF02687">
    <property type="entry name" value="FtsX"/>
    <property type="match status" value="1"/>
</dbReference>
<evidence type="ECO:0000256" key="7">
    <source>
        <dbReference type="SAM" id="Phobius"/>
    </source>
</evidence>
<feature type="transmembrane region" description="Helical" evidence="7">
    <location>
        <begin position="299"/>
        <end position="327"/>
    </location>
</feature>
<comment type="subcellular location">
    <subcellularLocation>
        <location evidence="1">Cell membrane</location>
        <topology evidence="1">Multi-pass membrane protein</topology>
    </subcellularLocation>
</comment>
<evidence type="ECO:0000256" key="2">
    <source>
        <dbReference type="ARBA" id="ARBA00005236"/>
    </source>
</evidence>
<accession>A0A8J6QY18</accession>
<evidence type="ECO:0000259" key="9">
    <source>
        <dbReference type="Pfam" id="PF12704"/>
    </source>
</evidence>
<dbReference type="GO" id="GO:0098797">
    <property type="term" value="C:plasma membrane protein complex"/>
    <property type="evidence" value="ECO:0007669"/>
    <property type="project" value="TreeGrafter"/>
</dbReference>
<evidence type="ECO:0000259" key="8">
    <source>
        <dbReference type="Pfam" id="PF02687"/>
    </source>
</evidence>
<feature type="domain" description="MacB-like periplasmic core" evidence="9">
    <location>
        <begin position="29"/>
        <end position="215"/>
    </location>
</feature>
<protein>
    <submittedName>
        <fullName evidence="10">FtsX-like permease family protein</fullName>
    </submittedName>
</protein>
<dbReference type="InterPro" id="IPR051447">
    <property type="entry name" value="Lipoprotein-release_system"/>
</dbReference>
<feature type="transmembrane region" description="Helical" evidence="7">
    <location>
        <begin position="347"/>
        <end position="368"/>
    </location>
</feature>
<dbReference type="EMBL" id="JACWUN010000010">
    <property type="protein sequence ID" value="MBD1400908.1"/>
    <property type="molecule type" value="Genomic_DNA"/>
</dbReference>
<evidence type="ECO:0000313" key="11">
    <source>
        <dbReference type="Proteomes" id="UP000632828"/>
    </source>
</evidence>
<keyword evidence="3" id="KW-1003">Cell membrane</keyword>
<evidence type="ECO:0000256" key="4">
    <source>
        <dbReference type="ARBA" id="ARBA00022692"/>
    </source>
</evidence>
<keyword evidence="6 7" id="KW-0472">Membrane</keyword>
<proteinExistence type="inferred from homology"/>
<evidence type="ECO:0000256" key="5">
    <source>
        <dbReference type="ARBA" id="ARBA00022989"/>
    </source>
</evidence>
<gene>
    <name evidence="10" type="ORF">ICT70_09510</name>
</gene>
<dbReference type="AlphaFoldDB" id="A0A8J6QY18"/>
<dbReference type="PANTHER" id="PTHR30489">
    <property type="entry name" value="LIPOPROTEIN-RELEASING SYSTEM TRANSMEMBRANE PROTEIN LOLE"/>
    <property type="match status" value="1"/>
</dbReference>
<dbReference type="GO" id="GO:0044874">
    <property type="term" value="P:lipoprotein localization to outer membrane"/>
    <property type="evidence" value="ECO:0007669"/>
    <property type="project" value="TreeGrafter"/>
</dbReference>
<name>A0A8J6QY18_9BACT</name>
<keyword evidence="5 7" id="KW-1133">Transmembrane helix</keyword>
<feature type="domain" description="ABC3 transporter permease C-terminal" evidence="8">
    <location>
        <begin position="249"/>
        <end position="375"/>
    </location>
</feature>
<dbReference type="PANTHER" id="PTHR30489:SF0">
    <property type="entry name" value="LIPOPROTEIN-RELEASING SYSTEM TRANSMEMBRANE PROTEIN LOLE"/>
    <property type="match status" value="1"/>
</dbReference>
<evidence type="ECO:0000256" key="1">
    <source>
        <dbReference type="ARBA" id="ARBA00004651"/>
    </source>
</evidence>
<dbReference type="InterPro" id="IPR003838">
    <property type="entry name" value="ABC3_permease_C"/>
</dbReference>
<comment type="similarity">
    <text evidence="2">Belongs to the ABC-4 integral membrane protein family. LolC/E subfamily.</text>
</comment>
<evidence type="ECO:0000256" key="3">
    <source>
        <dbReference type="ARBA" id="ARBA00022475"/>
    </source>
</evidence>
<sequence>MFNFKLLEYSLSSLWRRKEKNIALMIVYALVIATLGSVLLLTHALKTEALMTLSAAPEIVVQRTQGGRHELIPVHYAETIAGFPGVGKVTPRVWGYYYDSLVKANLTLIGLGGYHEQLELLEGRLPQAADECVIGAGVADAFGPQIGNLLVLEDSSKRRSEFYVTGIFRSRSNLLTNDLVVLQEDALRDFFAMPDGLATDLTVQVYNSREISTIAKKIAYFLPDSRPITREELLHTYDSLFNWRSGMMLAVFVSALMAFLILAWDRATGISAEEKREIGILKALGWETSHILGAKLREALLISLSAFIAGLLLAWFHVFVLGAPLLMPLLKGWSVLFPTFDLTRGVNLYQLAVLGCVTILPYLACTVIPAWKAAGSDPDDVMRG</sequence>
<feature type="transmembrane region" description="Helical" evidence="7">
    <location>
        <begin position="21"/>
        <end position="45"/>
    </location>
</feature>
<evidence type="ECO:0000256" key="6">
    <source>
        <dbReference type="ARBA" id="ARBA00023136"/>
    </source>
</evidence>
<reference evidence="10" key="1">
    <citation type="submission" date="2020-09" db="EMBL/GenBank/DDBJ databases">
        <title>Pelobacter alkaliphilus sp. nov., a novel anaerobic arsenate-reducing bacterium from terrestrial mud volcano.</title>
        <authorList>
            <person name="Khomyakova M.A."/>
            <person name="Merkel A.Y."/>
            <person name="Slobodkin A.I."/>
        </authorList>
    </citation>
    <scope>NUCLEOTIDE SEQUENCE</scope>
    <source>
        <strain evidence="10">M08fum</strain>
    </source>
</reference>
<dbReference type="Proteomes" id="UP000632828">
    <property type="component" value="Unassembled WGS sequence"/>
</dbReference>